<dbReference type="Proteomes" id="UP000011087">
    <property type="component" value="Unassembled WGS sequence"/>
</dbReference>
<dbReference type="InterPro" id="IPR029016">
    <property type="entry name" value="GAF-like_dom_sf"/>
</dbReference>
<dbReference type="OrthoDB" id="303614at2759"/>
<dbReference type="AlphaFoldDB" id="L1IPX9"/>
<reference evidence="1 3" key="1">
    <citation type="journal article" date="2012" name="Nature">
        <title>Algal genomes reveal evolutionary mosaicism and the fate of nucleomorphs.</title>
        <authorList>
            <consortium name="DOE Joint Genome Institute"/>
            <person name="Curtis B.A."/>
            <person name="Tanifuji G."/>
            <person name="Burki F."/>
            <person name="Gruber A."/>
            <person name="Irimia M."/>
            <person name="Maruyama S."/>
            <person name="Arias M.C."/>
            <person name="Ball S.G."/>
            <person name="Gile G.H."/>
            <person name="Hirakawa Y."/>
            <person name="Hopkins J.F."/>
            <person name="Kuo A."/>
            <person name="Rensing S.A."/>
            <person name="Schmutz J."/>
            <person name="Symeonidi A."/>
            <person name="Elias M."/>
            <person name="Eveleigh R.J."/>
            <person name="Herman E.K."/>
            <person name="Klute M.J."/>
            <person name="Nakayama T."/>
            <person name="Obornik M."/>
            <person name="Reyes-Prieto A."/>
            <person name="Armbrust E.V."/>
            <person name="Aves S.J."/>
            <person name="Beiko R.G."/>
            <person name="Coutinho P."/>
            <person name="Dacks J.B."/>
            <person name="Durnford D.G."/>
            <person name="Fast N.M."/>
            <person name="Green B.R."/>
            <person name="Grisdale C.J."/>
            <person name="Hempel F."/>
            <person name="Henrissat B."/>
            <person name="Hoppner M.P."/>
            <person name="Ishida K."/>
            <person name="Kim E."/>
            <person name="Koreny L."/>
            <person name="Kroth P.G."/>
            <person name="Liu Y."/>
            <person name="Malik S.B."/>
            <person name="Maier U.G."/>
            <person name="McRose D."/>
            <person name="Mock T."/>
            <person name="Neilson J.A."/>
            <person name="Onodera N.T."/>
            <person name="Poole A.M."/>
            <person name="Pritham E.J."/>
            <person name="Richards T.A."/>
            <person name="Rocap G."/>
            <person name="Roy S.W."/>
            <person name="Sarai C."/>
            <person name="Schaack S."/>
            <person name="Shirato S."/>
            <person name="Slamovits C.H."/>
            <person name="Spencer D.F."/>
            <person name="Suzuki S."/>
            <person name="Worden A.Z."/>
            <person name="Zauner S."/>
            <person name="Barry K."/>
            <person name="Bell C."/>
            <person name="Bharti A.K."/>
            <person name="Crow J.A."/>
            <person name="Grimwood J."/>
            <person name="Kramer R."/>
            <person name="Lindquist E."/>
            <person name="Lucas S."/>
            <person name="Salamov A."/>
            <person name="McFadden G.I."/>
            <person name="Lane C.E."/>
            <person name="Keeling P.J."/>
            <person name="Gray M.W."/>
            <person name="Grigoriev I.V."/>
            <person name="Archibald J.M."/>
        </authorList>
    </citation>
    <scope>NUCLEOTIDE SEQUENCE</scope>
    <source>
        <strain evidence="1 3">CCMP2712</strain>
    </source>
</reference>
<name>L1IPX9_GUITC</name>
<accession>L1IPX9</accession>
<dbReference type="HOGENOM" id="CLU_096802_1_0_1"/>
<dbReference type="PaxDb" id="55529-EKX38331"/>
<evidence type="ECO:0000313" key="1">
    <source>
        <dbReference type="EMBL" id="EKX38331.1"/>
    </source>
</evidence>
<sequence>MSEVLEIGHGLPIGNAEPTPEEERLKVLHMLNIKDFPLDPECDRITELVSWMFHKPVAFISFVDSDEVWIKSAVGLNGAVRMPRSQALCSLTITSDQPLIVEDIALDHRFGGNIIRMDGTVMRFYCGFPIDVEFSGQRFRVGSLTTMDDKPYSLQAHEVHMLEGLASRISKMLQTRISAFQLQSAQTTVSDGSGMESL</sequence>
<organism evidence="1">
    <name type="scientific">Guillardia theta (strain CCMP2712)</name>
    <name type="common">Cryptophyte</name>
    <dbReference type="NCBI Taxonomy" id="905079"/>
    <lineage>
        <taxon>Eukaryota</taxon>
        <taxon>Cryptophyceae</taxon>
        <taxon>Pyrenomonadales</taxon>
        <taxon>Geminigeraceae</taxon>
        <taxon>Guillardia</taxon>
    </lineage>
</organism>
<evidence type="ECO:0000313" key="2">
    <source>
        <dbReference type="EnsemblProtists" id="EKX38331"/>
    </source>
</evidence>
<protein>
    <submittedName>
        <fullName evidence="1 2">Uncharacterized protein</fullName>
    </submittedName>
</protein>
<evidence type="ECO:0000313" key="3">
    <source>
        <dbReference type="Proteomes" id="UP000011087"/>
    </source>
</evidence>
<proteinExistence type="predicted"/>
<dbReference type="SUPFAM" id="SSF55781">
    <property type="entry name" value="GAF domain-like"/>
    <property type="match status" value="1"/>
</dbReference>
<gene>
    <name evidence="1" type="ORF">GUITHDRAFT_154726</name>
</gene>
<dbReference type="Gene3D" id="3.30.450.40">
    <property type="match status" value="1"/>
</dbReference>
<dbReference type="EnsemblProtists" id="EKX38331">
    <property type="protein sequence ID" value="EKX38331"/>
    <property type="gene ID" value="GUITHDRAFT_154726"/>
</dbReference>
<reference evidence="3" key="2">
    <citation type="submission" date="2012-11" db="EMBL/GenBank/DDBJ databases">
        <authorList>
            <person name="Kuo A."/>
            <person name="Curtis B.A."/>
            <person name="Tanifuji G."/>
            <person name="Burki F."/>
            <person name="Gruber A."/>
            <person name="Irimia M."/>
            <person name="Maruyama S."/>
            <person name="Arias M.C."/>
            <person name="Ball S.G."/>
            <person name="Gile G.H."/>
            <person name="Hirakawa Y."/>
            <person name="Hopkins J.F."/>
            <person name="Rensing S.A."/>
            <person name="Schmutz J."/>
            <person name="Symeonidi A."/>
            <person name="Elias M."/>
            <person name="Eveleigh R.J."/>
            <person name="Herman E.K."/>
            <person name="Klute M.J."/>
            <person name="Nakayama T."/>
            <person name="Obornik M."/>
            <person name="Reyes-Prieto A."/>
            <person name="Armbrust E.V."/>
            <person name="Aves S.J."/>
            <person name="Beiko R.G."/>
            <person name="Coutinho P."/>
            <person name="Dacks J.B."/>
            <person name="Durnford D.G."/>
            <person name="Fast N.M."/>
            <person name="Green B.R."/>
            <person name="Grisdale C."/>
            <person name="Hempe F."/>
            <person name="Henrissat B."/>
            <person name="Hoppner M.P."/>
            <person name="Ishida K.-I."/>
            <person name="Kim E."/>
            <person name="Koreny L."/>
            <person name="Kroth P.G."/>
            <person name="Liu Y."/>
            <person name="Malik S.-B."/>
            <person name="Maier U.G."/>
            <person name="McRose D."/>
            <person name="Mock T."/>
            <person name="Neilson J.A."/>
            <person name="Onodera N.T."/>
            <person name="Poole A.M."/>
            <person name="Pritham E.J."/>
            <person name="Richards T.A."/>
            <person name="Rocap G."/>
            <person name="Roy S.W."/>
            <person name="Sarai C."/>
            <person name="Schaack S."/>
            <person name="Shirato S."/>
            <person name="Slamovits C.H."/>
            <person name="Spencer D.F."/>
            <person name="Suzuki S."/>
            <person name="Worden A.Z."/>
            <person name="Zauner S."/>
            <person name="Barry K."/>
            <person name="Bell C."/>
            <person name="Bharti A.K."/>
            <person name="Crow J.A."/>
            <person name="Grimwood J."/>
            <person name="Kramer R."/>
            <person name="Lindquist E."/>
            <person name="Lucas S."/>
            <person name="Salamov A."/>
            <person name="McFadden G.I."/>
            <person name="Lane C.E."/>
            <person name="Keeling P.J."/>
            <person name="Gray M.W."/>
            <person name="Grigoriev I.V."/>
            <person name="Archibald J.M."/>
        </authorList>
    </citation>
    <scope>NUCLEOTIDE SEQUENCE</scope>
    <source>
        <strain evidence="3">CCMP2712</strain>
    </source>
</reference>
<dbReference type="EMBL" id="JH993049">
    <property type="protein sequence ID" value="EKX38331.1"/>
    <property type="molecule type" value="Genomic_DNA"/>
</dbReference>
<reference evidence="2" key="3">
    <citation type="submission" date="2016-03" db="UniProtKB">
        <authorList>
            <consortium name="EnsemblProtists"/>
        </authorList>
    </citation>
    <scope>IDENTIFICATION</scope>
</reference>
<feature type="non-terminal residue" evidence="1">
    <location>
        <position position="198"/>
    </location>
</feature>
<dbReference type="KEGG" id="gtt:GUITHDRAFT_154726"/>
<dbReference type="PANTHER" id="PTHR43102:SF2">
    <property type="entry name" value="GAF DOMAIN-CONTAINING PROTEIN"/>
    <property type="match status" value="1"/>
</dbReference>
<keyword evidence="3" id="KW-1185">Reference proteome</keyword>
<dbReference type="RefSeq" id="XP_005825311.1">
    <property type="nucleotide sequence ID" value="XM_005825254.1"/>
</dbReference>
<dbReference type="GeneID" id="17295136"/>
<dbReference type="OMA" id="FISEHRQ"/>
<dbReference type="PANTHER" id="PTHR43102">
    <property type="entry name" value="SLR1143 PROTEIN"/>
    <property type="match status" value="1"/>
</dbReference>